<feature type="coiled-coil region" evidence="1">
    <location>
        <begin position="248"/>
        <end position="282"/>
    </location>
</feature>
<dbReference type="EMBL" id="JALPRY010000012">
    <property type="protein sequence ID" value="MCK8780678.1"/>
    <property type="molecule type" value="Genomic_DNA"/>
</dbReference>
<proteinExistence type="predicted"/>
<evidence type="ECO:0000313" key="3">
    <source>
        <dbReference type="Proteomes" id="UP001202827"/>
    </source>
</evidence>
<dbReference type="Pfam" id="PF06748">
    <property type="entry name" value="DUF1217"/>
    <property type="match status" value="3"/>
</dbReference>
<dbReference type="RefSeq" id="WP_248683257.1">
    <property type="nucleotide sequence ID" value="NZ_JALPRY010000012.1"/>
</dbReference>
<dbReference type="Gene3D" id="1.10.3700.10">
    <property type="entry name" value="AGR C 984p-like"/>
    <property type="match status" value="3"/>
</dbReference>
<protein>
    <submittedName>
        <fullName evidence="2">DUF1217 domain-containing protein</fullName>
    </submittedName>
</protein>
<evidence type="ECO:0000313" key="2">
    <source>
        <dbReference type="EMBL" id="MCK8780678.1"/>
    </source>
</evidence>
<organism evidence="2 3">
    <name type="scientific">Neorhizobium turbinariae</name>
    <dbReference type="NCBI Taxonomy" id="2937795"/>
    <lineage>
        <taxon>Bacteria</taxon>
        <taxon>Pseudomonadati</taxon>
        <taxon>Pseudomonadota</taxon>
        <taxon>Alphaproteobacteria</taxon>
        <taxon>Hyphomicrobiales</taxon>
        <taxon>Rhizobiaceae</taxon>
        <taxon>Rhizobium/Agrobacterium group</taxon>
        <taxon>Neorhizobium</taxon>
    </lineage>
</organism>
<dbReference type="InterPro" id="IPR023157">
    <property type="entry name" value="AGR-C-984p-like_sf"/>
</dbReference>
<dbReference type="InterPro" id="IPR010626">
    <property type="entry name" value="DUF1217"/>
</dbReference>
<gene>
    <name evidence="2" type="ORF">M0654_11855</name>
</gene>
<sequence length="856" mass="95775">MVSTYLTFDLVNRDIQKSLGRISGQTMVANDTKYYQENIGKVKNLDEFLGDYRLYSYAMKAHGLEEMIYAKAFMKKVFESDLSDENSFANRLTDERYKNIAAAFNFGAAGGTAAAQSNGQMDELFETYDETVAALNDTTAEDTRYFRVMLGTLGNINSVDELLSNDRLRDYLFRAYDYDAKYYNRDAIRGAMVSDPNDPSSFFNQAYGNELAGYRAARTEDGELAERSTIIIALPALQDTIQTGQTTRTDLMAQIAAKQNEIDNATGDTSALQQELDALQASLAATEAGLLSDQAELDRYNTRLTELNSRLVPVDQTEARREALQEIINASVDKIPFFQFMEVLANDFNFNPDGSVPPGGFITDDKIDELVGGYFSSQTRTTRAEAMYNQEYFEKKLPTITKASDITDDPRLLQYVKVAYGLDESYIVPSTIERILANDGGIVEQYEETRPQYRALYNAFNFQADGTVAAGNAQTEAQTSATRDGYMSRWDDKQEAATEKSIQFYKLDMAALKSVNDLFGSGRTSLNFALEAVGIELSTYSDLKLRNALKSDLSDPKSYIYTLKDPRLVKLAKLFNFAPDGSITTPVMAQSNATITNIAKDYILRKTRYLEKDELEAAKTKAQAEAKYYTDTIQRIENKSELLADRKLLDILLFSKGIDPETVTDDFLKKAFDSDLSDPKSFVNIQADKRFAQLVGTFNFLPDGEIDRRAAGNVQNGGEVITTQSMYVRQLLETEQGEENPGVRLALYFERMADSITDPYVILGDEALLEFFRVTFSMPAEMGSMDVDKQAQLVKSKLNLEDLSDPVKLKKLVQRFTMMYDIENQVISSGAVDILGGTSGSISADTLWALSQLKMR</sequence>
<dbReference type="Proteomes" id="UP001202827">
    <property type="component" value="Unassembled WGS sequence"/>
</dbReference>
<keyword evidence="1" id="KW-0175">Coiled coil</keyword>
<evidence type="ECO:0000256" key="1">
    <source>
        <dbReference type="SAM" id="Coils"/>
    </source>
</evidence>
<dbReference type="SUPFAM" id="SSF158837">
    <property type="entry name" value="AGR C 984p-like"/>
    <property type="match status" value="5"/>
</dbReference>
<keyword evidence="3" id="KW-1185">Reference proteome</keyword>
<accession>A0ABT0IS60</accession>
<name>A0ABT0IS60_9HYPH</name>
<reference evidence="2 3" key="1">
    <citation type="submission" date="2022-04" db="EMBL/GenBank/DDBJ databases">
        <title>Rhizobium coralii sp. nov., isolated from coral Turbinaria peltata.</title>
        <authorList>
            <person name="Sun H."/>
        </authorList>
    </citation>
    <scope>NUCLEOTIDE SEQUENCE [LARGE SCALE GENOMIC DNA]</scope>
    <source>
        <strain evidence="2 3">NTR19</strain>
    </source>
</reference>
<comment type="caution">
    <text evidence="2">The sequence shown here is derived from an EMBL/GenBank/DDBJ whole genome shotgun (WGS) entry which is preliminary data.</text>
</comment>